<protein>
    <submittedName>
        <fullName evidence="1">Uncharacterized protein</fullName>
    </submittedName>
</protein>
<name>A0A1S5VFX3_9VIRU</name>
<dbReference type="RefSeq" id="YP_009345929.1">
    <property type="nucleotide sequence ID" value="NC_033829.1"/>
</dbReference>
<sequence>MKPPTFDTSQLGLTNKTNDTVSTATITNNINPIESKSIISRMSTIKSRLTNKRPKHQHFYSMLPPSANVEMSNLSEITTPHKKILQLKNKNCDLPNKTKFHALLSKVLNVKRKKKNTLNRDRIIVSEPMDCRVIDDGSKITANLNGMMCIIEKHINSSMQYIWWRQKIYNYKSLTCFYDCLMFF</sequence>
<reference evidence="2" key="1">
    <citation type="submission" date="2016-04" db="EMBL/GenBank/DDBJ databases">
        <title>The complete genome of Kallithea virus.</title>
        <authorList>
            <consortium name="DrosEU Consortium"/>
            <person name="Obbard D.J."/>
            <person name="Serga S."/>
            <person name="Kozeretska I."/>
            <person name="Waldron F.M."/>
            <person name="Webster C.L."/>
            <person name="Staubach F."/>
        </authorList>
    </citation>
    <scope>NUCLEOTIDE SEQUENCE [LARGE SCALE GENOMIC DNA]</scope>
</reference>
<dbReference type="KEGG" id="vg:31079536"/>
<proteinExistence type="predicted"/>
<dbReference type="GeneID" id="31079536"/>
<organism evidence="1 2">
    <name type="scientific">Kallithea virus</name>
    <dbReference type="NCBI Taxonomy" id="1654582"/>
    <lineage>
        <taxon>Viruses</taxon>
        <taxon>Viruses incertae sedis</taxon>
        <taxon>Naldaviricetes</taxon>
        <taxon>Lefavirales</taxon>
        <taxon>Nudiviridae</taxon>
        <taxon>Alphanudivirus</taxon>
        <taxon>Alphanudivirus dromelanogasteris</taxon>
    </lineage>
</organism>
<keyword evidence="2" id="KW-1185">Reference proteome</keyword>
<accession>A0A1S5VFX3</accession>
<dbReference type="EMBL" id="KX130344">
    <property type="protein sequence ID" value="AQN78551.1"/>
    <property type="molecule type" value="Genomic_DNA"/>
</dbReference>
<dbReference type="Proteomes" id="UP000204438">
    <property type="component" value="Segment"/>
</dbReference>
<evidence type="ECO:0000313" key="1">
    <source>
        <dbReference type="EMBL" id="AQN78551.1"/>
    </source>
</evidence>
<evidence type="ECO:0000313" key="2">
    <source>
        <dbReference type="Proteomes" id="UP000204438"/>
    </source>
</evidence>